<dbReference type="AlphaFoldDB" id="A0A1H4IC30"/>
<dbReference type="InterPro" id="IPR017894">
    <property type="entry name" value="HTH_IS21_transposase_type"/>
</dbReference>
<reference evidence="3" key="1">
    <citation type="submission" date="2016-10" db="EMBL/GenBank/DDBJ databases">
        <authorList>
            <person name="Varghese N."/>
            <person name="Submissions S."/>
        </authorList>
    </citation>
    <scope>NUCLEOTIDE SEQUENCE [LARGE SCALE GENOMIC DNA]</scope>
    <source>
        <strain evidence="3">DSM 40318</strain>
    </source>
</reference>
<proteinExistence type="predicted"/>
<dbReference type="PROSITE" id="PS50531">
    <property type="entry name" value="HTH_IS21"/>
    <property type="match status" value="1"/>
</dbReference>
<feature type="domain" description="HTH IS21-type" evidence="1">
    <location>
        <begin position="278"/>
        <end position="341"/>
    </location>
</feature>
<sequence length="516" mass="58352">MFFPGTAGVRVERVEELVDGRMVQLSSTCLSRSCPDCGVSSRRVHSRYGRHLDDRPVAGRPVLLRLTVRRFFCDTGNCPRRTFVEQIDGVSEPYQRASFSLRTELRSIAAELGGRPGARLCRKLSVPAGRMRLLGHLPAPAVPDRAPRVLGVDEFAFRRGRRFGTILVDIETRQLVDVLPNRRSETVAAWLRGHPGAEVVCRDRASAYSRAVREAAPDATEVADRWHLLRNLSLAVERVCHEHRGCLRKYAEHQQQAQPQQPTLELLPTTLIVDRIRCRHEVINRMVETGFPVSEIARRLGLDRKTVRRYRDTDFDVLLASARDRRNVPLDRFKPYLQAQFAAGHTSAKELYDQICERGFSGGYSTLSRYVRTLRDGTAVPAPAPVPSPRTICGWIMRPREKLSPRQASELERVRLACPDTTEACDLARAFSDLVRNRRGHLLTEWIRQAERCGQPSIRSFASFLRQDLDAVTAGLTLAHSSGVVEGHVCRVKLLKRSMYGRASFELLRARILTPR</sequence>
<dbReference type="SUPFAM" id="SSF46689">
    <property type="entry name" value="Homeodomain-like"/>
    <property type="match status" value="1"/>
</dbReference>
<dbReference type="PANTHER" id="PTHR33498:SF1">
    <property type="entry name" value="TRANSPOSASE FOR INSERTION SEQUENCE ELEMENT IS1557"/>
    <property type="match status" value="1"/>
</dbReference>
<dbReference type="EMBL" id="FNST01000001">
    <property type="protein sequence ID" value="SEB31493.1"/>
    <property type="molecule type" value="Genomic_DNA"/>
</dbReference>
<keyword evidence="3" id="KW-1185">Reference proteome</keyword>
<gene>
    <name evidence="2" type="ORF">SAMN04490356_0448</name>
</gene>
<dbReference type="InterPro" id="IPR009057">
    <property type="entry name" value="Homeodomain-like_sf"/>
</dbReference>
<dbReference type="Pfam" id="PF01610">
    <property type="entry name" value="DDE_Tnp_ISL3"/>
    <property type="match status" value="2"/>
</dbReference>
<dbReference type="NCBIfam" id="NF033550">
    <property type="entry name" value="transpos_ISL3"/>
    <property type="match status" value="1"/>
</dbReference>
<dbReference type="Gene3D" id="1.10.10.60">
    <property type="entry name" value="Homeodomain-like"/>
    <property type="match status" value="1"/>
</dbReference>
<evidence type="ECO:0000313" key="3">
    <source>
        <dbReference type="Proteomes" id="UP000198609"/>
    </source>
</evidence>
<accession>A0A1H4IC30</accession>
<protein>
    <submittedName>
        <fullName evidence="2">Transposase</fullName>
    </submittedName>
</protein>
<evidence type="ECO:0000259" key="1">
    <source>
        <dbReference type="PROSITE" id="PS50531"/>
    </source>
</evidence>
<dbReference type="Proteomes" id="UP000198609">
    <property type="component" value="Unassembled WGS sequence"/>
</dbReference>
<organism evidence="2 3">
    <name type="scientific">Streptomyces melanosporofaciens</name>
    <dbReference type="NCBI Taxonomy" id="67327"/>
    <lineage>
        <taxon>Bacteria</taxon>
        <taxon>Bacillati</taxon>
        <taxon>Actinomycetota</taxon>
        <taxon>Actinomycetes</taxon>
        <taxon>Kitasatosporales</taxon>
        <taxon>Streptomycetaceae</taxon>
        <taxon>Streptomyces</taxon>
        <taxon>Streptomyces violaceusniger group</taxon>
    </lineage>
</organism>
<dbReference type="InterPro" id="IPR029261">
    <property type="entry name" value="Transposase_Znf"/>
</dbReference>
<dbReference type="Pfam" id="PF14690">
    <property type="entry name" value="Zn_ribbon_ISL3"/>
    <property type="match status" value="1"/>
</dbReference>
<dbReference type="InterPro" id="IPR002560">
    <property type="entry name" value="Transposase_DDE"/>
</dbReference>
<dbReference type="InterPro" id="IPR047951">
    <property type="entry name" value="Transpos_ISL3"/>
</dbReference>
<name>A0A1H4IC30_STRMJ</name>
<dbReference type="PANTHER" id="PTHR33498">
    <property type="entry name" value="TRANSPOSASE FOR INSERTION SEQUENCE ELEMENT IS1557"/>
    <property type="match status" value="1"/>
</dbReference>
<evidence type="ECO:0000313" key="2">
    <source>
        <dbReference type="EMBL" id="SEB31493.1"/>
    </source>
</evidence>